<evidence type="ECO:0000313" key="2">
    <source>
        <dbReference type="EMBL" id="CAD8638347.1"/>
    </source>
</evidence>
<feature type="region of interest" description="Disordered" evidence="1">
    <location>
        <begin position="23"/>
        <end position="149"/>
    </location>
</feature>
<accession>A0A7S0QH48</accession>
<name>A0A7S0QH48_9CRYP</name>
<proteinExistence type="predicted"/>
<dbReference type="AlphaFoldDB" id="A0A7S0QH48"/>
<feature type="compositionally biased region" description="Polar residues" evidence="1">
    <location>
        <begin position="56"/>
        <end position="74"/>
    </location>
</feature>
<protein>
    <submittedName>
        <fullName evidence="2">Uncharacterized protein</fullName>
    </submittedName>
</protein>
<sequence length="171" mass="18616">MSQEMIRDNLYLSNEHVVEYSSRNISSSLHNQRRKIPHPPMTENQVSARDPRTVKASDSTTDHQGCTPTSSSSRYGDFLESKNAQVSKFKESPVGSPAKSHQNSLHGNLPVSSPTHSGTSGDCRDGAPALDAPPPAASSRITTPGEDEGCERALRAQFLRDMLFSTMLDGF</sequence>
<evidence type="ECO:0000256" key="1">
    <source>
        <dbReference type="SAM" id="MobiDB-lite"/>
    </source>
</evidence>
<organism evidence="2">
    <name type="scientific">Cryptomonas curvata</name>
    <dbReference type="NCBI Taxonomy" id="233186"/>
    <lineage>
        <taxon>Eukaryota</taxon>
        <taxon>Cryptophyceae</taxon>
        <taxon>Cryptomonadales</taxon>
        <taxon>Cryptomonadaceae</taxon>
        <taxon>Cryptomonas</taxon>
    </lineage>
</organism>
<dbReference type="EMBL" id="HBEZ01029002">
    <property type="protein sequence ID" value="CAD8638347.1"/>
    <property type="molecule type" value="Transcribed_RNA"/>
</dbReference>
<feature type="compositionally biased region" description="Polar residues" evidence="1">
    <location>
        <begin position="99"/>
        <end position="120"/>
    </location>
</feature>
<gene>
    <name evidence="2" type="ORF">CCUR1050_LOCUS16031</name>
</gene>
<reference evidence="2" key="1">
    <citation type="submission" date="2021-01" db="EMBL/GenBank/DDBJ databases">
        <authorList>
            <person name="Corre E."/>
            <person name="Pelletier E."/>
            <person name="Niang G."/>
            <person name="Scheremetjew M."/>
            <person name="Finn R."/>
            <person name="Kale V."/>
            <person name="Holt S."/>
            <person name="Cochrane G."/>
            <person name="Meng A."/>
            <person name="Brown T."/>
            <person name="Cohen L."/>
        </authorList>
    </citation>
    <scope>NUCLEOTIDE SEQUENCE</scope>
    <source>
        <strain evidence="2">CCAP979/52</strain>
    </source>
</reference>